<dbReference type="KEGG" id="ceh:CEW89_09165"/>
<gene>
    <name evidence="1" type="ORF">CEW89_09165</name>
</gene>
<accession>A0A291GBZ3</accession>
<dbReference type="AlphaFoldDB" id="A0A291GBZ3"/>
<dbReference type="EMBL" id="CP022196">
    <property type="protein sequence ID" value="ATG47721.1"/>
    <property type="molecule type" value="Genomic_DNA"/>
</dbReference>
<evidence type="ECO:0000313" key="2">
    <source>
        <dbReference type="Proteomes" id="UP000217935"/>
    </source>
</evidence>
<organism evidence="1 2">
    <name type="scientific">Celeribacter ethanolicus</name>
    <dbReference type="NCBI Taxonomy" id="1758178"/>
    <lineage>
        <taxon>Bacteria</taxon>
        <taxon>Pseudomonadati</taxon>
        <taxon>Pseudomonadota</taxon>
        <taxon>Alphaproteobacteria</taxon>
        <taxon>Rhodobacterales</taxon>
        <taxon>Roseobacteraceae</taxon>
        <taxon>Celeribacter</taxon>
    </lineage>
</organism>
<reference evidence="1 2" key="1">
    <citation type="submission" date="2017-06" db="EMBL/GenBank/DDBJ databases">
        <title>Celeribacter sp. TSPH2 complete genome sequence.</title>
        <authorList>
            <person name="Woo J.-H."/>
            <person name="Kim H.-S."/>
        </authorList>
    </citation>
    <scope>NUCLEOTIDE SEQUENCE [LARGE SCALE GENOMIC DNA]</scope>
    <source>
        <strain evidence="1 2">TSPH2</strain>
    </source>
</reference>
<evidence type="ECO:0000313" key="1">
    <source>
        <dbReference type="EMBL" id="ATG47721.1"/>
    </source>
</evidence>
<dbReference type="Proteomes" id="UP000217935">
    <property type="component" value="Chromosome"/>
</dbReference>
<keyword evidence="2" id="KW-1185">Reference proteome</keyword>
<name>A0A291GBZ3_9RHOB</name>
<sequence length="187" mass="20555">MVRLPKPSDAELERYYKIVDLKVEKESVPALKKDAYIHASIIRNSTDVLRDRQGIYVDVQFQNISSPSTGITKSARVPSGAFVDVAAMTRAQAYVSLVERKNNQALLSFAQELAARTICVGRRIVPDDLKPTRVTNPSDLRKIVDVTNGQIFGANINDLGIQGESVPVVDFSNPVVPYGAVVRVKCI</sequence>
<proteinExistence type="predicted"/>
<protein>
    <submittedName>
        <fullName evidence="1">Uncharacterized protein</fullName>
    </submittedName>
</protein>